<sequence length="62" mass="7237">MKQYVFLFETGSGEPTKWKEMIESRHMFDAFTKAQKLSQEYEKEKSAPVSIVFEGVKYPDIA</sequence>
<keyword evidence="2" id="KW-1185">Reference proteome</keyword>
<dbReference type="AlphaFoldDB" id="A0A4R2P789"/>
<dbReference type="OrthoDB" id="2695778at2"/>
<organism evidence="1 2">
    <name type="scientific">Scopulibacillus darangshiensis</name>
    <dbReference type="NCBI Taxonomy" id="442528"/>
    <lineage>
        <taxon>Bacteria</taxon>
        <taxon>Bacillati</taxon>
        <taxon>Bacillota</taxon>
        <taxon>Bacilli</taxon>
        <taxon>Bacillales</taxon>
        <taxon>Sporolactobacillaceae</taxon>
        <taxon>Scopulibacillus</taxon>
    </lineage>
</organism>
<name>A0A4R2P789_9BACL</name>
<dbReference type="Proteomes" id="UP000295416">
    <property type="component" value="Unassembled WGS sequence"/>
</dbReference>
<protein>
    <submittedName>
        <fullName evidence="1">Uncharacterized protein</fullName>
    </submittedName>
</protein>
<evidence type="ECO:0000313" key="1">
    <source>
        <dbReference type="EMBL" id="TCP29851.1"/>
    </source>
</evidence>
<dbReference type="EMBL" id="SLXK01000008">
    <property type="protein sequence ID" value="TCP29851.1"/>
    <property type="molecule type" value="Genomic_DNA"/>
</dbReference>
<reference evidence="1 2" key="1">
    <citation type="submission" date="2019-03" db="EMBL/GenBank/DDBJ databases">
        <title>Genomic Encyclopedia of Type Strains, Phase IV (KMG-IV): sequencing the most valuable type-strain genomes for metagenomic binning, comparative biology and taxonomic classification.</title>
        <authorList>
            <person name="Goeker M."/>
        </authorList>
    </citation>
    <scope>NUCLEOTIDE SEQUENCE [LARGE SCALE GENOMIC DNA]</scope>
    <source>
        <strain evidence="1 2">DSM 19377</strain>
    </source>
</reference>
<comment type="caution">
    <text evidence="1">The sequence shown here is derived from an EMBL/GenBank/DDBJ whole genome shotgun (WGS) entry which is preliminary data.</text>
</comment>
<proteinExistence type="predicted"/>
<accession>A0A4R2P789</accession>
<dbReference type="RefSeq" id="WP_132745482.1">
    <property type="nucleotide sequence ID" value="NZ_SLXK01000008.1"/>
</dbReference>
<gene>
    <name evidence="1" type="ORF">EV207_108145</name>
</gene>
<evidence type="ECO:0000313" key="2">
    <source>
        <dbReference type="Proteomes" id="UP000295416"/>
    </source>
</evidence>